<dbReference type="InterPro" id="IPR046027">
    <property type="entry name" value="DUF5985"/>
</dbReference>
<proteinExistence type="predicted"/>
<comment type="caution">
    <text evidence="2">The sequence shown here is derived from an EMBL/GenBank/DDBJ whole genome shotgun (WGS) entry which is preliminary data.</text>
</comment>
<dbReference type="EMBL" id="JAGINP010000035">
    <property type="protein sequence ID" value="MBP2296820.1"/>
    <property type="molecule type" value="Genomic_DNA"/>
</dbReference>
<name>A0ABS4SW87_9PROT</name>
<feature type="transmembrane region" description="Helical" evidence="1">
    <location>
        <begin position="35"/>
        <end position="53"/>
    </location>
</feature>
<feature type="transmembrane region" description="Helical" evidence="1">
    <location>
        <begin position="6"/>
        <end position="28"/>
    </location>
</feature>
<accession>A0ABS4SW87</accession>
<dbReference type="Pfam" id="PF19447">
    <property type="entry name" value="DUF5985"/>
    <property type="match status" value="1"/>
</dbReference>
<evidence type="ECO:0008006" key="4">
    <source>
        <dbReference type="Google" id="ProtNLM"/>
    </source>
</evidence>
<evidence type="ECO:0000313" key="3">
    <source>
        <dbReference type="Proteomes" id="UP000781958"/>
    </source>
</evidence>
<evidence type="ECO:0000256" key="1">
    <source>
        <dbReference type="SAM" id="Phobius"/>
    </source>
</evidence>
<keyword evidence="1" id="KW-0472">Membrane</keyword>
<keyword evidence="3" id="KW-1185">Reference proteome</keyword>
<dbReference type="RefSeq" id="WP_209772450.1">
    <property type="nucleotide sequence ID" value="NZ_JAGINP010000035.1"/>
</dbReference>
<organism evidence="2 3">
    <name type="scientific">Azospirillum rugosum</name>
    <dbReference type="NCBI Taxonomy" id="416170"/>
    <lineage>
        <taxon>Bacteria</taxon>
        <taxon>Pseudomonadati</taxon>
        <taxon>Pseudomonadota</taxon>
        <taxon>Alphaproteobacteria</taxon>
        <taxon>Rhodospirillales</taxon>
        <taxon>Azospirillaceae</taxon>
        <taxon>Azospirillum</taxon>
    </lineage>
</organism>
<dbReference type="Proteomes" id="UP000781958">
    <property type="component" value="Unassembled WGS sequence"/>
</dbReference>
<evidence type="ECO:0000313" key="2">
    <source>
        <dbReference type="EMBL" id="MBP2296820.1"/>
    </source>
</evidence>
<keyword evidence="1" id="KW-0812">Transmembrane</keyword>
<keyword evidence="1" id="KW-1133">Transmembrane helix</keyword>
<reference evidence="2 3" key="1">
    <citation type="submission" date="2021-03" db="EMBL/GenBank/DDBJ databases">
        <title>Genomic Encyclopedia of Type Strains, Phase III (KMG-III): the genomes of soil and plant-associated and newly described type strains.</title>
        <authorList>
            <person name="Whitman W."/>
        </authorList>
    </citation>
    <scope>NUCLEOTIDE SEQUENCE [LARGE SCALE GENOMIC DNA]</scope>
    <source>
        <strain evidence="2 3">IMMIB AFH-6</strain>
    </source>
</reference>
<feature type="transmembrane region" description="Helical" evidence="1">
    <location>
        <begin position="65"/>
        <end position="82"/>
    </location>
</feature>
<sequence length="89" mass="9848">MMPETYLFLSGMIAMGYAVAGLFFLRFWRRTKDGLFLNFAGAFGLLALGQAVVALGSPAREESGWMYLIRLVAFGLIIVAIVRKNLNGR</sequence>
<gene>
    <name evidence="2" type="ORF">J2851_006638</name>
</gene>
<protein>
    <recommendedName>
        <fullName evidence="4">Cyclic nucleotide-binding protein</fullName>
    </recommendedName>
</protein>